<reference evidence="1" key="1">
    <citation type="submission" date="2014-09" db="EMBL/GenBank/DDBJ databases">
        <authorList>
            <person name="Magalhaes I.L.F."/>
            <person name="Oliveira U."/>
            <person name="Santos F.R."/>
            <person name="Vidigal T.H.D.A."/>
            <person name="Brescovit A.D."/>
            <person name="Santos A.J."/>
        </authorList>
    </citation>
    <scope>NUCLEOTIDE SEQUENCE</scope>
    <source>
        <tissue evidence="1">Shoot tissue taken approximately 20 cm above the soil surface</tissue>
    </source>
</reference>
<dbReference type="AlphaFoldDB" id="A0A0A8Z0W1"/>
<organism evidence="1">
    <name type="scientific">Arundo donax</name>
    <name type="common">Giant reed</name>
    <name type="synonym">Donax arundinaceus</name>
    <dbReference type="NCBI Taxonomy" id="35708"/>
    <lineage>
        <taxon>Eukaryota</taxon>
        <taxon>Viridiplantae</taxon>
        <taxon>Streptophyta</taxon>
        <taxon>Embryophyta</taxon>
        <taxon>Tracheophyta</taxon>
        <taxon>Spermatophyta</taxon>
        <taxon>Magnoliopsida</taxon>
        <taxon>Liliopsida</taxon>
        <taxon>Poales</taxon>
        <taxon>Poaceae</taxon>
        <taxon>PACMAD clade</taxon>
        <taxon>Arundinoideae</taxon>
        <taxon>Arundineae</taxon>
        <taxon>Arundo</taxon>
    </lineage>
</organism>
<evidence type="ECO:0000313" key="1">
    <source>
        <dbReference type="EMBL" id="JAD32441.1"/>
    </source>
</evidence>
<accession>A0A0A8Z0W1</accession>
<proteinExistence type="predicted"/>
<reference evidence="1" key="2">
    <citation type="journal article" date="2015" name="Data Brief">
        <title>Shoot transcriptome of the giant reed, Arundo donax.</title>
        <authorList>
            <person name="Barrero R.A."/>
            <person name="Guerrero F.D."/>
            <person name="Moolhuijzen P."/>
            <person name="Goolsby J.A."/>
            <person name="Tidwell J."/>
            <person name="Bellgard S.E."/>
            <person name="Bellgard M.I."/>
        </authorList>
    </citation>
    <scope>NUCLEOTIDE SEQUENCE</scope>
    <source>
        <tissue evidence="1">Shoot tissue taken approximately 20 cm above the soil surface</tissue>
    </source>
</reference>
<protein>
    <submittedName>
        <fullName evidence="1">Uncharacterized protein</fullName>
    </submittedName>
</protein>
<name>A0A0A8Z0W1_ARUDO</name>
<dbReference type="EMBL" id="GBRH01265454">
    <property type="protein sequence ID" value="JAD32441.1"/>
    <property type="molecule type" value="Transcribed_RNA"/>
</dbReference>
<sequence length="67" mass="7569">MSYGWIESARLGPATVRRAPGSRGHRSYGWIEAAMDDDVEANDVVCIVGKTPQIQHWEQESKRKILD</sequence>